<dbReference type="GO" id="GO:0032266">
    <property type="term" value="F:phosphatidylinositol-3-phosphate binding"/>
    <property type="evidence" value="ECO:0007669"/>
    <property type="project" value="TreeGrafter"/>
</dbReference>
<evidence type="ECO:0000313" key="3">
    <source>
        <dbReference type="Proteomes" id="UP000518266"/>
    </source>
</evidence>
<protein>
    <submittedName>
        <fullName evidence="2">Uncharacterized protein</fullName>
    </submittedName>
</protein>
<organism evidence="2 3">
    <name type="scientific">Dissostichus mawsoni</name>
    <name type="common">Antarctic cod</name>
    <dbReference type="NCBI Taxonomy" id="36200"/>
    <lineage>
        <taxon>Eukaryota</taxon>
        <taxon>Metazoa</taxon>
        <taxon>Chordata</taxon>
        <taxon>Craniata</taxon>
        <taxon>Vertebrata</taxon>
        <taxon>Euteleostomi</taxon>
        <taxon>Actinopterygii</taxon>
        <taxon>Neopterygii</taxon>
        <taxon>Teleostei</taxon>
        <taxon>Neoteleostei</taxon>
        <taxon>Acanthomorphata</taxon>
        <taxon>Eupercaria</taxon>
        <taxon>Perciformes</taxon>
        <taxon>Notothenioidei</taxon>
        <taxon>Nototheniidae</taxon>
        <taxon>Dissostichus</taxon>
    </lineage>
</organism>
<sequence>MQQLEQWVRTQRGRSQDDDTRSITSYQTLPRNMPSHRVPYMPHYGDGYCSMPRNSMAQRDSICSMSPSLYEQALGPSPGDRRGSMRDDTMWQLFEWQQRQAYTRPPAALYSNMASPKTMINLSEHTAPSHSIPPLPPTAPCPCTAATLP</sequence>
<proteinExistence type="predicted"/>
<keyword evidence="3" id="KW-1185">Reference proteome</keyword>
<dbReference type="GO" id="GO:0070273">
    <property type="term" value="F:phosphatidylinositol-4-phosphate binding"/>
    <property type="evidence" value="ECO:0007669"/>
    <property type="project" value="TreeGrafter"/>
</dbReference>
<comment type="caution">
    <text evidence="2">The sequence shown here is derived from an EMBL/GenBank/DDBJ whole genome shotgun (WGS) entry which is preliminary data.</text>
</comment>
<feature type="region of interest" description="Disordered" evidence="1">
    <location>
        <begin position="1"/>
        <end position="37"/>
    </location>
</feature>
<dbReference type="GO" id="GO:0010314">
    <property type="term" value="F:phosphatidylinositol-5-phosphate binding"/>
    <property type="evidence" value="ECO:0007669"/>
    <property type="project" value="TreeGrafter"/>
</dbReference>
<dbReference type="OrthoDB" id="43122at2759"/>
<dbReference type="PANTHER" id="PTHR12752:SF3">
    <property type="entry name" value="PLECKSTRIN HOMOLOGY DOMAIN-CONTAINING FAMILY A MEMBER 5"/>
    <property type="match status" value="1"/>
</dbReference>
<dbReference type="GO" id="GO:0080025">
    <property type="term" value="F:phosphatidylinositol-3,5-bisphosphate binding"/>
    <property type="evidence" value="ECO:0007669"/>
    <property type="project" value="TreeGrafter"/>
</dbReference>
<evidence type="ECO:0000256" key="1">
    <source>
        <dbReference type="SAM" id="MobiDB-lite"/>
    </source>
</evidence>
<gene>
    <name evidence="2" type="ORF">F7725_023069</name>
</gene>
<evidence type="ECO:0000313" key="2">
    <source>
        <dbReference type="EMBL" id="KAF3855014.1"/>
    </source>
</evidence>
<name>A0A7J5YZM4_DISMA</name>
<dbReference type="GO" id="GO:0005829">
    <property type="term" value="C:cytosol"/>
    <property type="evidence" value="ECO:0007669"/>
    <property type="project" value="TreeGrafter"/>
</dbReference>
<accession>A0A7J5YZM4</accession>
<reference evidence="2 3" key="1">
    <citation type="submission" date="2020-03" db="EMBL/GenBank/DDBJ databases">
        <title>Dissostichus mawsoni Genome sequencing and assembly.</title>
        <authorList>
            <person name="Park H."/>
        </authorList>
    </citation>
    <scope>NUCLEOTIDE SEQUENCE [LARGE SCALE GENOMIC DNA]</scope>
    <source>
        <strain evidence="2">DM0001</strain>
        <tissue evidence="2">Muscle</tissue>
    </source>
</reference>
<dbReference type="Proteomes" id="UP000518266">
    <property type="component" value="Unassembled WGS sequence"/>
</dbReference>
<dbReference type="PANTHER" id="PTHR12752">
    <property type="entry name" value="PHOSPHOINOSITOL 3-PHOSPHATE-BINDING PROTEIN"/>
    <property type="match status" value="1"/>
</dbReference>
<dbReference type="EMBL" id="JAAKFY010000007">
    <property type="protein sequence ID" value="KAF3855014.1"/>
    <property type="molecule type" value="Genomic_DNA"/>
</dbReference>
<dbReference type="AlphaFoldDB" id="A0A7J5YZM4"/>